<dbReference type="PaxDb" id="2850-Phatr51570"/>
<dbReference type="AlphaFoldDB" id="B7FTD6"/>
<reference evidence="6 7" key="1">
    <citation type="journal article" date="2008" name="Nature">
        <title>The Phaeodactylum genome reveals the evolutionary history of diatom genomes.</title>
        <authorList>
            <person name="Bowler C."/>
            <person name="Allen A.E."/>
            <person name="Badger J.H."/>
            <person name="Grimwood J."/>
            <person name="Jabbari K."/>
            <person name="Kuo A."/>
            <person name="Maheswari U."/>
            <person name="Martens C."/>
            <person name="Maumus F."/>
            <person name="Otillar R.P."/>
            <person name="Rayko E."/>
            <person name="Salamov A."/>
            <person name="Vandepoele K."/>
            <person name="Beszteri B."/>
            <person name="Gruber A."/>
            <person name="Heijde M."/>
            <person name="Katinka M."/>
            <person name="Mock T."/>
            <person name="Valentin K."/>
            <person name="Verret F."/>
            <person name="Berges J.A."/>
            <person name="Brownlee C."/>
            <person name="Cadoret J.P."/>
            <person name="Chiovitti A."/>
            <person name="Choi C.J."/>
            <person name="Coesel S."/>
            <person name="De Martino A."/>
            <person name="Detter J.C."/>
            <person name="Durkin C."/>
            <person name="Falciatore A."/>
            <person name="Fournet J."/>
            <person name="Haruta M."/>
            <person name="Huysman M.J."/>
            <person name="Jenkins B.D."/>
            <person name="Jiroutova K."/>
            <person name="Jorgensen R.E."/>
            <person name="Joubert Y."/>
            <person name="Kaplan A."/>
            <person name="Kroger N."/>
            <person name="Kroth P.G."/>
            <person name="La Roche J."/>
            <person name="Lindquist E."/>
            <person name="Lommer M."/>
            <person name="Martin-Jezequel V."/>
            <person name="Lopez P.J."/>
            <person name="Lucas S."/>
            <person name="Mangogna M."/>
            <person name="McGinnis K."/>
            <person name="Medlin L.K."/>
            <person name="Montsant A."/>
            <person name="Oudot-Le Secq M.P."/>
            <person name="Napoli C."/>
            <person name="Obornik M."/>
            <person name="Parker M.S."/>
            <person name="Petit J.L."/>
            <person name="Porcel B.M."/>
            <person name="Poulsen N."/>
            <person name="Robison M."/>
            <person name="Rychlewski L."/>
            <person name="Rynearson T.A."/>
            <person name="Schmutz J."/>
            <person name="Shapiro H."/>
            <person name="Siaut M."/>
            <person name="Stanley M."/>
            <person name="Sussman M.R."/>
            <person name="Taylor A.R."/>
            <person name="Vardi A."/>
            <person name="von Dassow P."/>
            <person name="Vyverman W."/>
            <person name="Willis A."/>
            <person name="Wyrwicz L.S."/>
            <person name="Rokhsar D.S."/>
            <person name="Weissenbach J."/>
            <person name="Armbrust E.V."/>
            <person name="Green B.R."/>
            <person name="Van de Peer Y."/>
            <person name="Grigoriev I.V."/>
        </authorList>
    </citation>
    <scope>NUCLEOTIDE SEQUENCE [LARGE SCALE GENOMIC DNA]</scope>
    <source>
        <strain evidence="6 7">CCAP 1055/1</strain>
    </source>
</reference>
<dbReference type="GO" id="GO:0004518">
    <property type="term" value="F:nuclease activity"/>
    <property type="evidence" value="ECO:0007669"/>
    <property type="project" value="UniProtKB-KW"/>
</dbReference>
<keyword evidence="2" id="KW-0690">Ribosome biogenesis</keyword>
<gene>
    <name evidence="6" type="primary">RNAse-H</name>
    <name evidence="6" type="ORF">PHATRDRAFT_51570</name>
</gene>
<dbReference type="Gene3D" id="3.30.420.140">
    <property type="entry name" value="YqgF/RNase H-like domain"/>
    <property type="match status" value="1"/>
</dbReference>
<organism evidence="6 7">
    <name type="scientific">Phaeodactylum tricornutum (strain CCAP 1055/1)</name>
    <dbReference type="NCBI Taxonomy" id="556484"/>
    <lineage>
        <taxon>Eukaryota</taxon>
        <taxon>Sar</taxon>
        <taxon>Stramenopiles</taxon>
        <taxon>Ochrophyta</taxon>
        <taxon>Bacillariophyta</taxon>
        <taxon>Bacillariophyceae</taxon>
        <taxon>Bacillariophycidae</taxon>
        <taxon>Naviculales</taxon>
        <taxon>Phaeodactylaceae</taxon>
        <taxon>Phaeodactylum</taxon>
    </lineage>
</organism>
<evidence type="ECO:0000313" key="6">
    <source>
        <dbReference type="EMBL" id="EEC50950.1"/>
    </source>
</evidence>
<evidence type="ECO:0000256" key="4">
    <source>
        <dbReference type="ARBA" id="ARBA00022801"/>
    </source>
</evidence>
<accession>B7FTD6</accession>
<dbReference type="CDD" id="cd16964">
    <property type="entry name" value="YqgF"/>
    <property type="match status" value="1"/>
</dbReference>
<proteinExistence type="inferred from homology"/>
<dbReference type="Pfam" id="PF03652">
    <property type="entry name" value="RuvX"/>
    <property type="match status" value="1"/>
</dbReference>
<dbReference type="SMART" id="SM00732">
    <property type="entry name" value="YqgFc"/>
    <property type="match status" value="1"/>
</dbReference>
<dbReference type="GO" id="GO:0000967">
    <property type="term" value="P:rRNA 5'-end processing"/>
    <property type="evidence" value="ECO:0007669"/>
    <property type="project" value="TreeGrafter"/>
</dbReference>
<reference evidence="7" key="2">
    <citation type="submission" date="2008-08" db="EMBL/GenBank/DDBJ databases">
        <authorList>
            <consortium name="Diatom Consortium"/>
            <person name="Grigoriev I."/>
            <person name="Grimwood J."/>
            <person name="Kuo A."/>
            <person name="Otillar R.P."/>
            <person name="Salamov A."/>
            <person name="Detter J.C."/>
            <person name="Lindquist E."/>
            <person name="Shapiro H."/>
            <person name="Lucas S."/>
            <person name="Glavina del Rio T."/>
            <person name="Pitluck S."/>
            <person name="Rokhsar D."/>
            <person name="Bowler C."/>
        </authorList>
    </citation>
    <scope>GENOME REANNOTATION</scope>
    <source>
        <strain evidence="7">CCAP 1055/1</strain>
    </source>
</reference>
<dbReference type="InterPro" id="IPR037027">
    <property type="entry name" value="YqgF/RNaseH-like_dom_sf"/>
</dbReference>
<dbReference type="HAMAP" id="MF_00651">
    <property type="entry name" value="Nuclease_YqgF"/>
    <property type="match status" value="1"/>
</dbReference>
<feature type="non-terminal residue" evidence="6">
    <location>
        <position position="190"/>
    </location>
</feature>
<dbReference type="RefSeq" id="XP_002178136.1">
    <property type="nucleotide sequence ID" value="XM_002178100.2"/>
</dbReference>
<dbReference type="InterPro" id="IPR005227">
    <property type="entry name" value="YqgF"/>
</dbReference>
<evidence type="ECO:0000256" key="1">
    <source>
        <dbReference type="ARBA" id="ARBA00022490"/>
    </source>
</evidence>
<dbReference type="OrthoDB" id="430851at2759"/>
<dbReference type="Proteomes" id="UP000000759">
    <property type="component" value="Chromosome 2"/>
</dbReference>
<dbReference type="GO" id="GO:0016787">
    <property type="term" value="F:hydrolase activity"/>
    <property type="evidence" value="ECO:0007669"/>
    <property type="project" value="UniProtKB-KW"/>
</dbReference>
<keyword evidence="1" id="KW-0963">Cytoplasm</keyword>
<dbReference type="NCBIfam" id="TIGR00250">
    <property type="entry name" value="RNAse_H_YqgF"/>
    <property type="match status" value="1"/>
</dbReference>
<evidence type="ECO:0000256" key="3">
    <source>
        <dbReference type="ARBA" id="ARBA00022722"/>
    </source>
</evidence>
<name>B7FTD6_PHATC</name>
<keyword evidence="3" id="KW-0540">Nuclease</keyword>
<dbReference type="GeneID" id="7197040"/>
<dbReference type="EMBL" id="CM000606">
    <property type="protein sequence ID" value="EEC50950.1"/>
    <property type="molecule type" value="Genomic_DNA"/>
</dbReference>
<keyword evidence="7" id="KW-1185">Reference proteome</keyword>
<evidence type="ECO:0000259" key="5">
    <source>
        <dbReference type="SMART" id="SM00732"/>
    </source>
</evidence>
<dbReference type="PANTHER" id="PTHR33317">
    <property type="entry name" value="POLYNUCLEOTIDYL TRANSFERASE, RIBONUCLEASE H-LIKE SUPERFAMILY PROTEIN"/>
    <property type="match status" value="1"/>
</dbReference>
<dbReference type="InterPro" id="IPR012337">
    <property type="entry name" value="RNaseH-like_sf"/>
</dbReference>
<dbReference type="PANTHER" id="PTHR33317:SF4">
    <property type="entry name" value="POLYNUCLEOTIDYL TRANSFERASE, RIBONUCLEASE H-LIKE SUPERFAMILY PROTEIN"/>
    <property type="match status" value="1"/>
</dbReference>
<dbReference type="KEGG" id="pti:PHATRDRAFT_51570"/>
<evidence type="ECO:0000313" key="7">
    <source>
        <dbReference type="Proteomes" id="UP000000759"/>
    </source>
</evidence>
<protein>
    <recommendedName>
        <fullName evidence="5">YqgF/RNase H-like domain-containing protein</fullName>
    </recommendedName>
</protein>
<evidence type="ECO:0000256" key="2">
    <source>
        <dbReference type="ARBA" id="ARBA00022517"/>
    </source>
</evidence>
<feature type="domain" description="YqgF/RNase H-like" evidence="5">
    <location>
        <begin position="18"/>
        <end position="122"/>
    </location>
</feature>
<dbReference type="STRING" id="556484.B7FTD6"/>
<dbReference type="SUPFAM" id="SSF53098">
    <property type="entry name" value="Ribonuclease H-like"/>
    <property type="match status" value="1"/>
</dbReference>
<sequence length="190" mass="20863">MIDAAASVTQETYSLLGVKSIGVDYGLVRTGVAVTVGYDPKPLTILKDLNATEVCDAVIRCVRLEQASRIVVGLPLHKNGTIAEQTNLTLVFVAELAQKSLQELGPGVKVELFDERYTSKAAAARAHSRNPHQPLYGTLDADAACIILENYYNDNGLGAQPAHLRPDIVEESRRFYERKTMDEDASYKLR</sequence>
<keyword evidence="4" id="KW-0378">Hydrolase</keyword>
<dbReference type="InterPro" id="IPR006641">
    <property type="entry name" value="YqgF/RNaseH-like_dom"/>
</dbReference>
<dbReference type="eggNOG" id="KOG0228">
    <property type="taxonomic scope" value="Eukaryota"/>
</dbReference>
<dbReference type="InParanoid" id="B7FTD6"/>
<dbReference type="HOGENOM" id="CLU_1196861_0_0_1"/>